<evidence type="ECO:0000313" key="17">
    <source>
        <dbReference type="Proteomes" id="UP000193719"/>
    </source>
</evidence>
<evidence type="ECO:0000313" key="16">
    <source>
        <dbReference type="EMBL" id="ORX49274.1"/>
    </source>
</evidence>
<feature type="domain" description="Zinc finger DNA-directed DNA polymerase family B alpha" evidence="15">
    <location>
        <begin position="954"/>
        <end position="1136"/>
    </location>
</feature>
<evidence type="ECO:0000259" key="14">
    <source>
        <dbReference type="Pfam" id="PF03104"/>
    </source>
</evidence>
<dbReference type="Gene3D" id="3.90.1600.10">
    <property type="entry name" value="Palm domain of DNA polymerase"/>
    <property type="match status" value="1"/>
</dbReference>
<dbReference type="InterPro" id="IPR042087">
    <property type="entry name" value="DNA_pol_B_thumb"/>
</dbReference>
<dbReference type="InterPro" id="IPR006133">
    <property type="entry name" value="DNA-dir_DNA_pol_B_exonuc"/>
</dbReference>
<keyword evidence="9 12" id="KW-0239">DNA-directed DNA polymerase</keyword>
<evidence type="ECO:0000256" key="2">
    <source>
        <dbReference type="ARBA" id="ARBA00005755"/>
    </source>
</evidence>
<feature type="domain" description="DNA-directed DNA polymerase family B exonuclease" evidence="14">
    <location>
        <begin position="174"/>
        <end position="420"/>
    </location>
</feature>
<dbReference type="GO" id="GO:0000731">
    <property type="term" value="P:DNA synthesis involved in DNA repair"/>
    <property type="evidence" value="ECO:0007669"/>
    <property type="project" value="EnsemblFungi"/>
</dbReference>
<dbReference type="InterPro" id="IPR017964">
    <property type="entry name" value="DNA-dir_DNA_pol_B_CS"/>
</dbReference>
<accession>A0A1Y1V8N2</accession>
<keyword evidence="3 12" id="KW-0808">Transferase</keyword>
<dbReference type="InterPro" id="IPR015088">
    <property type="entry name" value="Znf_DNA-dir_DNA_pol_B_alpha"/>
</dbReference>
<dbReference type="GO" id="GO:0008270">
    <property type="term" value="F:zinc ion binding"/>
    <property type="evidence" value="ECO:0007669"/>
    <property type="project" value="UniProtKB-KW"/>
</dbReference>
<dbReference type="InterPro" id="IPR036397">
    <property type="entry name" value="RNaseH_sf"/>
</dbReference>
<evidence type="ECO:0000256" key="7">
    <source>
        <dbReference type="ARBA" id="ARBA00022771"/>
    </source>
</evidence>
<dbReference type="GO" id="GO:0003688">
    <property type="term" value="F:DNA replication origin binding"/>
    <property type="evidence" value="ECO:0007669"/>
    <property type="project" value="EnsemblFungi"/>
</dbReference>
<dbReference type="Gene3D" id="1.10.3200.20">
    <property type="entry name" value="DNA Polymerase alpha, zinc finger"/>
    <property type="match status" value="1"/>
</dbReference>
<keyword evidence="7" id="KW-0863">Zinc-finger</keyword>
<dbReference type="InterPro" id="IPR006172">
    <property type="entry name" value="DNA-dir_DNA_pol_B"/>
</dbReference>
<dbReference type="GO" id="GO:0006272">
    <property type="term" value="P:leading strand elongation"/>
    <property type="evidence" value="ECO:0007669"/>
    <property type="project" value="TreeGrafter"/>
</dbReference>
<protein>
    <recommendedName>
        <fullName evidence="12">DNA polymerase</fullName>
        <ecNumber evidence="12">2.7.7.7</ecNumber>
    </recommendedName>
</protein>
<keyword evidence="10 12" id="KW-0238">DNA-binding</keyword>
<evidence type="ECO:0000256" key="11">
    <source>
        <dbReference type="ARBA" id="ARBA00023242"/>
    </source>
</evidence>
<dbReference type="GO" id="GO:0000785">
    <property type="term" value="C:chromatin"/>
    <property type="evidence" value="ECO:0007669"/>
    <property type="project" value="EnsemblFungi"/>
</dbReference>
<dbReference type="InterPro" id="IPR038256">
    <property type="entry name" value="Pol_alpha_znc_sf"/>
</dbReference>
<dbReference type="STRING" id="1754191.A0A1Y1V8N2"/>
<dbReference type="SMART" id="SM00486">
    <property type="entry name" value="POLBc"/>
    <property type="match status" value="1"/>
</dbReference>
<dbReference type="InterPro" id="IPR045846">
    <property type="entry name" value="POLBc_alpha"/>
</dbReference>
<dbReference type="PRINTS" id="PR00106">
    <property type="entry name" value="DNAPOLB"/>
</dbReference>
<dbReference type="GO" id="GO:0003682">
    <property type="term" value="F:chromatin binding"/>
    <property type="evidence" value="ECO:0007669"/>
    <property type="project" value="EnsemblFungi"/>
</dbReference>
<dbReference type="InterPro" id="IPR023211">
    <property type="entry name" value="DNA_pol_palm_dom_sf"/>
</dbReference>
<dbReference type="AlphaFoldDB" id="A0A1Y1V8N2"/>
<keyword evidence="8" id="KW-0862">Zinc</keyword>
<evidence type="ECO:0000256" key="5">
    <source>
        <dbReference type="ARBA" id="ARBA00022705"/>
    </source>
</evidence>
<dbReference type="Gene3D" id="1.10.132.60">
    <property type="entry name" value="DNA polymerase family B, C-terminal domain"/>
    <property type="match status" value="1"/>
</dbReference>
<keyword evidence="5 12" id="KW-0235">DNA replication</keyword>
<evidence type="ECO:0000256" key="6">
    <source>
        <dbReference type="ARBA" id="ARBA00022723"/>
    </source>
</evidence>
<name>A0A1Y1V8N2_9FUNG</name>
<dbReference type="GO" id="GO:1902975">
    <property type="term" value="P:mitotic DNA replication initiation"/>
    <property type="evidence" value="ECO:0007669"/>
    <property type="project" value="InterPro"/>
</dbReference>
<dbReference type="FunFam" id="3.30.70.2820:FF:000001">
    <property type="entry name" value="DNA polymerase"/>
    <property type="match status" value="1"/>
</dbReference>
<evidence type="ECO:0000256" key="1">
    <source>
        <dbReference type="ARBA" id="ARBA00004123"/>
    </source>
</evidence>
<evidence type="ECO:0000256" key="3">
    <source>
        <dbReference type="ARBA" id="ARBA00022679"/>
    </source>
</evidence>
<dbReference type="PANTHER" id="PTHR45861:SF1">
    <property type="entry name" value="DNA POLYMERASE ALPHA CATALYTIC SUBUNIT"/>
    <property type="match status" value="1"/>
</dbReference>
<proteinExistence type="inferred from homology"/>
<evidence type="ECO:0000256" key="8">
    <source>
        <dbReference type="ARBA" id="ARBA00022833"/>
    </source>
</evidence>
<dbReference type="NCBIfam" id="TIGR00592">
    <property type="entry name" value="pol2"/>
    <property type="match status" value="1"/>
</dbReference>
<comment type="subcellular location">
    <subcellularLocation>
        <location evidence="1">Nucleus</location>
    </subcellularLocation>
</comment>
<dbReference type="PANTHER" id="PTHR45861">
    <property type="entry name" value="DNA POLYMERASE ALPHA CATALYTIC SUBUNIT"/>
    <property type="match status" value="1"/>
</dbReference>
<keyword evidence="17" id="KW-1185">Reference proteome</keyword>
<dbReference type="PROSITE" id="PS00116">
    <property type="entry name" value="DNA_POLYMERASE_B"/>
    <property type="match status" value="1"/>
</dbReference>
<evidence type="ECO:0000259" key="15">
    <source>
        <dbReference type="Pfam" id="PF08996"/>
    </source>
</evidence>
<evidence type="ECO:0000256" key="9">
    <source>
        <dbReference type="ARBA" id="ARBA00022932"/>
    </source>
</evidence>
<dbReference type="Gene3D" id="3.30.70.2820">
    <property type="match status" value="1"/>
</dbReference>
<dbReference type="Pfam" id="PF03104">
    <property type="entry name" value="DNA_pol_B_exo1"/>
    <property type="match status" value="1"/>
</dbReference>
<dbReference type="OrthoDB" id="6755010at2759"/>
<feature type="domain" description="DNA-directed DNA polymerase family B multifunctional" evidence="13">
    <location>
        <begin position="487"/>
        <end position="916"/>
    </location>
</feature>
<keyword evidence="6" id="KW-0479">Metal-binding</keyword>
<sequence>MEPEVKNTQQDWVNIHQSISNNKSKSQPLFSNDQKIEFEENNGEYFLFYWFDALEKLGSVYLLGKVYDKKNKKFISCCVTVNNIMRNLYVLPRSKMLDNDGKETDKEVTMIDVYNELESIRKKYKISSWKCKDVERKYAFEEPDVPLKAHYFKTVYSFKDNQLPSDLTGKTFSKIFGTDTSALELLIIKRKLMGPCWLKITNYTKSQRNISWCKTEVSVNSPKLISVCSEDDPNIIKEIPPFVVMCLNIKTVLNTVKNINEIVIASAMVYPEVNIMDHNSNARQEHHQFTIVRKLDDVPFPMGFKELLSKRSKKVEVVPNENALLNLLMAIIQRQDPDIIVGHNFIGFHLDVLLHRMKSLGTLNWSRIGRLRRSMWPNLQAGAGGMGETSLAERTVTCGRLLCDTYYGAKDYVKSSNNGLTHLSKLLLNINREDIEPEKIAKYFWQANDLLHLIQHTEFDSFLSSALMFKIQLLPLTNQLTKLAGNLWSRTLCGARADRNEYLLLHEFHGKKFICPDKYDYKKRQNGNSGTKKKAAYSGGLVLDPKKGFYDKYILLLDFNSLYPSIIQEFNICFTTVNRKDFNDDDEENTKVPEVPDSSLEQGVLPKLLKKLVQRRRQVKSIIKTCNDPAELISLDIRQKALKLTANSMYGCLGYNLSRFYAKPIAMLITSKGREILQNTKTLAEEKGYDVIYGDTDSIMINTNTDNLDIVKKIGNEIKSSVNEKYKLLEIEIDGYFRKMLLLKKKKYAALTVDESNSKRFIEKKGIDVVRREWCKLSIDASNFILDQLFSDIDREKSIENIYEYLEKLSEGIRNNSYSAEDFIINKSLSKNPEDYPDIKAQPHVQVALRLKARGIGCHAGDTIQYIICKDDDKKSFAERAYHPDELKMNEKLEIDHEWYLNQQILPPIMRLCEPIEETDGYKLSKCLGLDAAKYQANMFLNNDNNNDFTFESHISIEEKFKNVEKWIPKCIHCKQKYEFAGYEIKTEDLKDKNYIINFSCPNCKKAIPITSLAAQLHCSIRKHIREYNNSVLICDDICATHTRQLSVYGTKCLYPGCNGTISHQYTDKMLYTQLDYYIHLFDTKKMKEIYRDKNKDDRRYNGAITFEKDYENLKTIADNYMKRNARKFVDLSKIFRNLKQFS</sequence>
<dbReference type="GO" id="GO:0005658">
    <property type="term" value="C:alpha DNA polymerase:primase complex"/>
    <property type="evidence" value="ECO:0007669"/>
    <property type="project" value="EnsemblFungi"/>
</dbReference>
<dbReference type="GO" id="GO:0035861">
    <property type="term" value="C:site of double-strand break"/>
    <property type="evidence" value="ECO:0007669"/>
    <property type="project" value="EnsemblFungi"/>
</dbReference>
<dbReference type="GO" id="GO:0007534">
    <property type="term" value="P:gene conversion at mating-type locus"/>
    <property type="evidence" value="ECO:0007669"/>
    <property type="project" value="EnsemblFungi"/>
</dbReference>
<dbReference type="GO" id="GO:0006279">
    <property type="term" value="P:premeiotic DNA replication"/>
    <property type="evidence" value="ECO:0007669"/>
    <property type="project" value="EnsemblFungi"/>
</dbReference>
<comment type="similarity">
    <text evidence="2 12">Belongs to the DNA polymerase type-B family.</text>
</comment>
<reference evidence="16 17" key="2">
    <citation type="submission" date="2016-08" db="EMBL/GenBank/DDBJ databases">
        <title>Pervasive Adenine N6-methylation of Active Genes in Fungi.</title>
        <authorList>
            <consortium name="DOE Joint Genome Institute"/>
            <person name="Mondo S.J."/>
            <person name="Dannebaum R.O."/>
            <person name="Kuo R.C."/>
            <person name="Labutti K."/>
            <person name="Haridas S."/>
            <person name="Kuo A."/>
            <person name="Salamov A."/>
            <person name="Ahrendt S.R."/>
            <person name="Lipzen A."/>
            <person name="Sullivan W."/>
            <person name="Andreopoulos W.B."/>
            <person name="Clum A."/>
            <person name="Lindquist E."/>
            <person name="Daum C."/>
            <person name="Ramamoorthy G.K."/>
            <person name="Gryganskyi A."/>
            <person name="Culley D."/>
            <person name="Magnuson J.K."/>
            <person name="James T.Y."/>
            <person name="O'Malley M.A."/>
            <person name="Stajich J.E."/>
            <person name="Spatafora J.W."/>
            <person name="Visel A."/>
            <person name="Grigoriev I.V."/>
        </authorList>
    </citation>
    <scope>NUCLEOTIDE SEQUENCE [LARGE SCALE GENOMIC DNA]</scope>
    <source>
        <strain evidence="17">finn</strain>
    </source>
</reference>
<gene>
    <name evidence="16" type="ORF">BCR36DRAFT_291992</name>
</gene>
<dbReference type="InterPro" id="IPR006134">
    <property type="entry name" value="DNA-dir_DNA_pol_B_multi_dom"/>
</dbReference>
<comment type="catalytic activity">
    <reaction evidence="12">
        <text>DNA(n) + a 2'-deoxyribonucleoside 5'-triphosphate = DNA(n+1) + diphosphate</text>
        <dbReference type="Rhea" id="RHEA:22508"/>
        <dbReference type="Rhea" id="RHEA-COMP:17339"/>
        <dbReference type="Rhea" id="RHEA-COMP:17340"/>
        <dbReference type="ChEBI" id="CHEBI:33019"/>
        <dbReference type="ChEBI" id="CHEBI:61560"/>
        <dbReference type="ChEBI" id="CHEBI:173112"/>
        <dbReference type="EC" id="2.7.7.7"/>
    </reaction>
</comment>
<dbReference type="GO" id="GO:0003697">
    <property type="term" value="F:single-stranded DNA binding"/>
    <property type="evidence" value="ECO:0007669"/>
    <property type="project" value="EnsemblFungi"/>
</dbReference>
<dbReference type="SUPFAM" id="SSF53098">
    <property type="entry name" value="Ribonuclease H-like"/>
    <property type="match status" value="1"/>
</dbReference>
<evidence type="ECO:0000256" key="4">
    <source>
        <dbReference type="ARBA" id="ARBA00022695"/>
    </source>
</evidence>
<keyword evidence="11" id="KW-0539">Nucleus</keyword>
<dbReference type="GO" id="GO:0000510">
    <property type="term" value="F:H3-H4 histone complex chaperone activity"/>
    <property type="evidence" value="ECO:0007669"/>
    <property type="project" value="EnsemblFungi"/>
</dbReference>
<organism evidence="16 17">
    <name type="scientific">Piromyces finnis</name>
    <dbReference type="NCBI Taxonomy" id="1754191"/>
    <lineage>
        <taxon>Eukaryota</taxon>
        <taxon>Fungi</taxon>
        <taxon>Fungi incertae sedis</taxon>
        <taxon>Chytridiomycota</taxon>
        <taxon>Chytridiomycota incertae sedis</taxon>
        <taxon>Neocallimastigomycetes</taxon>
        <taxon>Neocallimastigales</taxon>
        <taxon>Neocallimastigaceae</taxon>
        <taxon>Piromyces</taxon>
    </lineage>
</organism>
<dbReference type="Pfam" id="PF00136">
    <property type="entry name" value="DNA_pol_B"/>
    <property type="match status" value="1"/>
</dbReference>
<dbReference type="GO" id="GO:0006302">
    <property type="term" value="P:double-strand break repair"/>
    <property type="evidence" value="ECO:0007669"/>
    <property type="project" value="EnsemblFungi"/>
</dbReference>
<comment type="caution">
    <text evidence="16">The sequence shown here is derived from an EMBL/GenBank/DDBJ whole genome shotgun (WGS) entry which is preliminary data.</text>
</comment>
<dbReference type="EC" id="2.7.7.7" evidence="12"/>
<dbReference type="GO" id="GO:0006273">
    <property type="term" value="P:lagging strand elongation"/>
    <property type="evidence" value="ECO:0007669"/>
    <property type="project" value="TreeGrafter"/>
</dbReference>
<dbReference type="CDD" id="cd05532">
    <property type="entry name" value="POLBc_alpha"/>
    <property type="match status" value="1"/>
</dbReference>
<dbReference type="Proteomes" id="UP000193719">
    <property type="component" value="Unassembled WGS sequence"/>
</dbReference>
<dbReference type="Pfam" id="PF08996">
    <property type="entry name" value="zf-DNA_Pol"/>
    <property type="match status" value="1"/>
</dbReference>
<dbReference type="GO" id="GO:0140445">
    <property type="term" value="C:chromosome, telomeric repeat region"/>
    <property type="evidence" value="ECO:0007669"/>
    <property type="project" value="EnsemblFungi"/>
</dbReference>
<dbReference type="EMBL" id="MCFH01000024">
    <property type="protein sequence ID" value="ORX49274.1"/>
    <property type="molecule type" value="Genomic_DNA"/>
</dbReference>
<dbReference type="SUPFAM" id="SSF56672">
    <property type="entry name" value="DNA/RNA polymerases"/>
    <property type="match status" value="1"/>
</dbReference>
<evidence type="ECO:0000256" key="10">
    <source>
        <dbReference type="ARBA" id="ARBA00023125"/>
    </source>
</evidence>
<evidence type="ECO:0000259" key="13">
    <source>
        <dbReference type="Pfam" id="PF00136"/>
    </source>
</evidence>
<dbReference type="Gene3D" id="6.10.10.100">
    <property type="match status" value="1"/>
</dbReference>
<dbReference type="GO" id="GO:0000166">
    <property type="term" value="F:nucleotide binding"/>
    <property type="evidence" value="ECO:0007669"/>
    <property type="project" value="InterPro"/>
</dbReference>
<dbReference type="FunFam" id="1.10.132.60:FF:000004">
    <property type="entry name" value="DNA polymerase"/>
    <property type="match status" value="1"/>
</dbReference>
<dbReference type="Gene3D" id="2.40.50.730">
    <property type="match status" value="1"/>
</dbReference>
<dbReference type="Gene3D" id="3.30.420.10">
    <property type="entry name" value="Ribonuclease H-like superfamily/Ribonuclease H"/>
    <property type="match status" value="1"/>
</dbReference>
<reference evidence="16 17" key="1">
    <citation type="submission" date="2016-08" db="EMBL/GenBank/DDBJ databases">
        <title>Genomes of anaerobic fungi encode conserved fungal cellulosomes for biomass hydrolysis.</title>
        <authorList>
            <consortium name="DOE Joint Genome Institute"/>
            <person name="Haitjema C.H."/>
            <person name="Gilmore S.P."/>
            <person name="Henske J.K."/>
            <person name="Solomon K.V."/>
            <person name="De Groot R."/>
            <person name="Kuo A."/>
            <person name="Mondo S.J."/>
            <person name="Salamov A.A."/>
            <person name="Labutti K."/>
            <person name="Zhao Z."/>
            <person name="Chiniquy J."/>
            <person name="Barry K."/>
            <person name="Brewer H.M."/>
            <person name="Purvine S.O."/>
            <person name="Wright A.T."/>
            <person name="Boxma B."/>
            <person name="Van Alen T."/>
            <person name="Hackstein J.H."/>
            <person name="Baker S.E."/>
            <person name="Grigoriev I.V."/>
            <person name="O'Malley M.A."/>
        </authorList>
    </citation>
    <scope>NUCLEOTIDE SEQUENCE [LARGE SCALE GENOMIC DNA]</scope>
    <source>
        <strain evidence="17">finn</strain>
    </source>
</reference>
<dbReference type="Gene3D" id="1.10.287.690">
    <property type="entry name" value="Helix hairpin bin"/>
    <property type="match status" value="1"/>
</dbReference>
<dbReference type="GO" id="GO:0003887">
    <property type="term" value="F:DNA-directed DNA polymerase activity"/>
    <property type="evidence" value="ECO:0007669"/>
    <property type="project" value="UniProtKB-KW"/>
</dbReference>
<dbReference type="InterPro" id="IPR043502">
    <property type="entry name" value="DNA/RNA_pol_sf"/>
</dbReference>
<keyword evidence="4 12" id="KW-0548">Nucleotidyltransferase</keyword>
<dbReference type="InterPro" id="IPR012337">
    <property type="entry name" value="RNaseH-like_sf"/>
</dbReference>
<dbReference type="GO" id="GO:0006278">
    <property type="term" value="P:RNA-templated DNA biosynthetic process"/>
    <property type="evidence" value="ECO:0007669"/>
    <property type="project" value="EnsemblFungi"/>
</dbReference>
<dbReference type="CDD" id="cd05776">
    <property type="entry name" value="DNA_polB_alpha_exo"/>
    <property type="match status" value="1"/>
</dbReference>
<evidence type="ECO:0000256" key="12">
    <source>
        <dbReference type="RuleBase" id="RU000442"/>
    </source>
</evidence>